<organism evidence="2 3">
    <name type="scientific">Halocaridina rubra</name>
    <name type="common">Hawaiian red shrimp</name>
    <dbReference type="NCBI Taxonomy" id="373956"/>
    <lineage>
        <taxon>Eukaryota</taxon>
        <taxon>Metazoa</taxon>
        <taxon>Ecdysozoa</taxon>
        <taxon>Arthropoda</taxon>
        <taxon>Crustacea</taxon>
        <taxon>Multicrustacea</taxon>
        <taxon>Malacostraca</taxon>
        <taxon>Eumalacostraca</taxon>
        <taxon>Eucarida</taxon>
        <taxon>Decapoda</taxon>
        <taxon>Pleocyemata</taxon>
        <taxon>Caridea</taxon>
        <taxon>Atyoidea</taxon>
        <taxon>Atyidae</taxon>
        <taxon>Halocaridina</taxon>
    </lineage>
</organism>
<evidence type="ECO:0000313" key="2">
    <source>
        <dbReference type="EMBL" id="KAK7082164.1"/>
    </source>
</evidence>
<dbReference type="PANTHER" id="PTHR12710">
    <property type="entry name" value="NUCLEAR PROTEIN LOCALIZATION 4"/>
    <property type="match status" value="1"/>
</dbReference>
<reference evidence="2 3" key="1">
    <citation type="submission" date="2023-11" db="EMBL/GenBank/DDBJ databases">
        <title>Halocaridina rubra genome assembly.</title>
        <authorList>
            <person name="Smith C."/>
        </authorList>
    </citation>
    <scope>NUCLEOTIDE SEQUENCE [LARGE SCALE GENOMIC DNA]</scope>
    <source>
        <strain evidence="2">EP-1</strain>
        <tissue evidence="2">Whole</tissue>
    </source>
</reference>
<dbReference type="Pfam" id="PF11543">
    <property type="entry name" value="UN_NPL4"/>
    <property type="match status" value="1"/>
</dbReference>
<dbReference type="Gene3D" id="3.10.20.90">
    <property type="entry name" value="Phosphatidylinositol 3-kinase Catalytic Subunit, Chain A, domain 1"/>
    <property type="match status" value="1"/>
</dbReference>
<accession>A0AAN9AC25</accession>
<dbReference type="InterPro" id="IPR016563">
    <property type="entry name" value="Npl4"/>
</dbReference>
<dbReference type="InterPro" id="IPR024682">
    <property type="entry name" value="Npl4_Ub-like_dom"/>
</dbReference>
<keyword evidence="3" id="KW-1185">Reference proteome</keyword>
<feature type="domain" description="Nuclear pore localisation protein Npl4 ubiquitin-like" evidence="1">
    <location>
        <begin position="1"/>
        <end position="74"/>
    </location>
</feature>
<dbReference type="PANTHER" id="PTHR12710:SF0">
    <property type="entry name" value="NUCLEAR PROTEIN LOCALIZATION PROTEIN 4 HOMOLOG"/>
    <property type="match status" value="1"/>
</dbReference>
<evidence type="ECO:0000313" key="3">
    <source>
        <dbReference type="Proteomes" id="UP001381693"/>
    </source>
</evidence>
<gene>
    <name evidence="2" type="primary">NPLOC4_1</name>
    <name evidence="2" type="ORF">SK128_019446</name>
</gene>
<proteinExistence type="predicted"/>
<dbReference type="GO" id="GO:0031625">
    <property type="term" value="F:ubiquitin protein ligase binding"/>
    <property type="evidence" value="ECO:0007669"/>
    <property type="project" value="TreeGrafter"/>
</dbReference>
<dbReference type="Proteomes" id="UP001381693">
    <property type="component" value="Unassembled WGS sequence"/>
</dbReference>
<protein>
    <submittedName>
        <fullName evidence="2">Nuclear protein localization protein 4</fullName>
    </submittedName>
</protein>
<dbReference type="SUPFAM" id="SSF54236">
    <property type="entry name" value="Ubiquitin-like"/>
    <property type="match status" value="1"/>
</dbReference>
<feature type="non-terminal residue" evidence="2">
    <location>
        <position position="145"/>
    </location>
</feature>
<dbReference type="GO" id="GO:0005634">
    <property type="term" value="C:nucleus"/>
    <property type="evidence" value="ECO:0007669"/>
    <property type="project" value="TreeGrafter"/>
</dbReference>
<dbReference type="GO" id="GO:0006511">
    <property type="term" value="P:ubiquitin-dependent protein catabolic process"/>
    <property type="evidence" value="ECO:0007669"/>
    <property type="project" value="InterPro"/>
</dbReference>
<evidence type="ECO:0000259" key="1">
    <source>
        <dbReference type="Pfam" id="PF11543"/>
    </source>
</evidence>
<dbReference type="GO" id="GO:0043130">
    <property type="term" value="F:ubiquitin binding"/>
    <property type="evidence" value="ECO:0007669"/>
    <property type="project" value="TreeGrafter"/>
</dbReference>
<dbReference type="InterPro" id="IPR029071">
    <property type="entry name" value="Ubiquitin-like_domsf"/>
</dbReference>
<dbReference type="AlphaFoldDB" id="A0AAN9AC25"/>
<name>A0AAN9AC25_HALRR</name>
<dbReference type="EMBL" id="JAXCGZ010004154">
    <property type="protein sequence ID" value="KAK7082164.1"/>
    <property type="molecule type" value="Genomic_DNA"/>
</dbReference>
<comment type="caution">
    <text evidence="2">The sequence shown here is derived from an EMBL/GenBank/DDBJ whole genome shotgun (WGS) entry which is preliminary data.</text>
</comment>
<sequence length="145" mass="15945">MIIRIQSTEGTKRVEVKPTESTKSLFEKVHRAFELSGFKFALYTTRDKKNEIVSSPKKTIKGCKLAHGDMIFMFGVDGPLHFDTGASPSTSHSVNNVNNAIAVKPSTLSVAPVVANSIKSDVIEDNVDKLIEKEDGKINRKKNAQ</sequence>